<evidence type="ECO:0000313" key="16">
    <source>
        <dbReference type="Proteomes" id="UP000185783"/>
    </source>
</evidence>
<dbReference type="Pfam" id="PF00561">
    <property type="entry name" value="Abhydrolase_1"/>
    <property type="match status" value="1"/>
</dbReference>
<evidence type="ECO:0000256" key="10">
    <source>
        <dbReference type="ARBA" id="ARBA00029605"/>
    </source>
</evidence>
<organism evidence="15 16">
    <name type="scientific">Pseudovibrio exalbescens</name>
    <dbReference type="NCBI Taxonomy" id="197461"/>
    <lineage>
        <taxon>Bacteria</taxon>
        <taxon>Pseudomonadati</taxon>
        <taxon>Pseudomonadota</taxon>
        <taxon>Alphaproteobacteria</taxon>
        <taxon>Hyphomicrobiales</taxon>
        <taxon>Stappiaceae</taxon>
        <taxon>Pseudovibrio</taxon>
    </lineage>
</organism>
<keyword evidence="16" id="KW-1185">Reference proteome</keyword>
<dbReference type="GO" id="GO:0006508">
    <property type="term" value="P:proteolysis"/>
    <property type="evidence" value="ECO:0007669"/>
    <property type="project" value="UniProtKB-KW"/>
</dbReference>
<evidence type="ECO:0000256" key="9">
    <source>
        <dbReference type="ARBA" id="ARBA00022801"/>
    </source>
</evidence>
<keyword evidence="9 11" id="KW-0378">Hydrolase</keyword>
<comment type="caution">
    <text evidence="15">The sequence shown here is derived from an EMBL/GenBank/DDBJ whole genome shotgun (WGS) entry which is preliminary data.</text>
</comment>
<dbReference type="GO" id="GO:0004177">
    <property type="term" value="F:aminopeptidase activity"/>
    <property type="evidence" value="ECO:0007669"/>
    <property type="project" value="UniProtKB-UniRule"/>
</dbReference>
<name>A0A1U7JD31_9HYPH</name>
<evidence type="ECO:0000259" key="14">
    <source>
        <dbReference type="Pfam" id="PF00561"/>
    </source>
</evidence>
<dbReference type="PANTHER" id="PTHR43722">
    <property type="entry name" value="PROLINE IMINOPEPTIDASE"/>
    <property type="match status" value="1"/>
</dbReference>
<dbReference type="AlphaFoldDB" id="A0A1U7JD31"/>
<dbReference type="SUPFAM" id="SSF53474">
    <property type="entry name" value="alpha/beta-Hydrolases"/>
    <property type="match status" value="1"/>
</dbReference>
<comment type="similarity">
    <text evidence="3 11 13">Belongs to the peptidase S33 family.</text>
</comment>
<evidence type="ECO:0000256" key="12">
    <source>
        <dbReference type="PIRSR" id="PIRSR006431-1"/>
    </source>
</evidence>
<comment type="subcellular location">
    <subcellularLocation>
        <location evidence="2 11">Cytoplasm</location>
    </subcellularLocation>
</comment>
<accession>A0A1U7JD31</accession>
<dbReference type="InterPro" id="IPR002410">
    <property type="entry name" value="Peptidase_S33"/>
</dbReference>
<feature type="active site" description="Proton donor" evidence="12">
    <location>
        <position position="291"/>
    </location>
</feature>
<dbReference type="InterPro" id="IPR000073">
    <property type="entry name" value="AB_hydrolase_1"/>
</dbReference>
<keyword evidence="8 11" id="KW-0645">Protease</keyword>
<sequence>MFPAIQPFNSGFLRVSDLHTIYYEESGNPDGKPVVILHGGPGGGSSPAMRRLHDPAHYRIILFDQRGCGRSTPYAELRENTTWDLVSDIELLREHLDITRWQVFGGSWGSTLSLAYAQTHPHRVSELILRGIFMLRHEEVHWFYQKGADALFPDYFERYRDFIPAEEQHDLVAAYYKRLTGDDRSVQQEAARRWAQWEGSTLSLLPNPGRVAQFGEEHVALAFARIECHYFYHKGFFEADDQLLRDMVRIRHIPASIIQGRYDVVTPVKSAWDLHKAWPEASFKIVDDAGHTMSEPGLASALIDATEKYKEVRAQA</sequence>
<evidence type="ECO:0000256" key="1">
    <source>
        <dbReference type="ARBA" id="ARBA00001585"/>
    </source>
</evidence>
<evidence type="ECO:0000256" key="7">
    <source>
        <dbReference type="ARBA" id="ARBA00022490"/>
    </source>
</evidence>
<feature type="domain" description="AB hydrolase-1" evidence="14">
    <location>
        <begin position="32"/>
        <end position="293"/>
    </location>
</feature>
<dbReference type="PRINTS" id="PR00111">
    <property type="entry name" value="ABHYDROLASE"/>
</dbReference>
<evidence type="ECO:0000256" key="5">
    <source>
        <dbReference type="ARBA" id="ARBA00021843"/>
    </source>
</evidence>
<dbReference type="InterPro" id="IPR005944">
    <property type="entry name" value="Pro_iminopeptidase"/>
</dbReference>
<dbReference type="InterPro" id="IPR029058">
    <property type="entry name" value="AB_hydrolase_fold"/>
</dbReference>
<protein>
    <recommendedName>
        <fullName evidence="5 11">Proline iminopeptidase</fullName>
        <shortName evidence="11">PIP</shortName>
        <ecNumber evidence="4 11">3.4.11.5</ecNumber>
    </recommendedName>
    <alternativeName>
        <fullName evidence="10 11">Prolyl aminopeptidase</fullName>
    </alternativeName>
</protein>
<gene>
    <name evidence="15" type="ORF">A3843_18520</name>
</gene>
<keyword evidence="6 11" id="KW-0031">Aminopeptidase</keyword>
<proteinExistence type="inferred from homology"/>
<dbReference type="EMBL" id="LVVZ01000041">
    <property type="protein sequence ID" value="OKL42643.1"/>
    <property type="molecule type" value="Genomic_DNA"/>
</dbReference>
<evidence type="ECO:0000256" key="6">
    <source>
        <dbReference type="ARBA" id="ARBA00022438"/>
    </source>
</evidence>
<dbReference type="PRINTS" id="PR00793">
    <property type="entry name" value="PROAMNOPTASE"/>
</dbReference>
<dbReference type="Gene3D" id="3.40.50.1820">
    <property type="entry name" value="alpha/beta hydrolase"/>
    <property type="match status" value="1"/>
</dbReference>
<reference evidence="15 16" key="1">
    <citation type="submission" date="2016-03" db="EMBL/GenBank/DDBJ databases">
        <title>Genome sequence of Nesiotobacter sp. nov., a moderately halophilic alphaproteobacterium isolated from the Yellow Sea, China.</title>
        <authorList>
            <person name="Zhang G."/>
            <person name="Zhang R."/>
        </authorList>
    </citation>
    <scope>NUCLEOTIDE SEQUENCE [LARGE SCALE GENOMIC DNA]</scope>
    <source>
        <strain evidence="15 16">WB1-6</strain>
    </source>
</reference>
<dbReference type="GO" id="GO:0005737">
    <property type="term" value="C:cytoplasm"/>
    <property type="evidence" value="ECO:0007669"/>
    <property type="project" value="UniProtKB-SubCell"/>
</dbReference>
<evidence type="ECO:0000256" key="4">
    <source>
        <dbReference type="ARBA" id="ARBA00012568"/>
    </source>
</evidence>
<evidence type="ECO:0000256" key="8">
    <source>
        <dbReference type="ARBA" id="ARBA00022670"/>
    </source>
</evidence>
<dbReference type="STRING" id="197461.A3843_18520"/>
<evidence type="ECO:0000256" key="2">
    <source>
        <dbReference type="ARBA" id="ARBA00004496"/>
    </source>
</evidence>
<feature type="active site" evidence="12">
    <location>
        <position position="263"/>
    </location>
</feature>
<evidence type="ECO:0000256" key="11">
    <source>
        <dbReference type="PIRNR" id="PIRNR006431"/>
    </source>
</evidence>
<comment type="catalytic activity">
    <reaction evidence="1 11 13">
        <text>Release of N-terminal proline from a peptide.</text>
        <dbReference type="EC" id="3.4.11.5"/>
    </reaction>
</comment>
<dbReference type="PIRSF" id="PIRSF006431">
    <property type="entry name" value="Pept_S33"/>
    <property type="match status" value="1"/>
</dbReference>
<evidence type="ECO:0000256" key="13">
    <source>
        <dbReference type="RuleBase" id="RU003421"/>
    </source>
</evidence>
<dbReference type="NCBIfam" id="TIGR01249">
    <property type="entry name" value="pro_imino_pep_1"/>
    <property type="match status" value="1"/>
</dbReference>
<feature type="active site" description="Nucleophile" evidence="12">
    <location>
        <position position="107"/>
    </location>
</feature>
<evidence type="ECO:0000313" key="15">
    <source>
        <dbReference type="EMBL" id="OKL42643.1"/>
    </source>
</evidence>
<dbReference type="PANTHER" id="PTHR43722:SF1">
    <property type="entry name" value="PROLINE IMINOPEPTIDASE"/>
    <property type="match status" value="1"/>
</dbReference>
<keyword evidence="7 11" id="KW-0963">Cytoplasm</keyword>
<evidence type="ECO:0000256" key="3">
    <source>
        <dbReference type="ARBA" id="ARBA00010088"/>
    </source>
</evidence>
<dbReference type="EC" id="3.4.11.5" evidence="4 11"/>
<dbReference type="Proteomes" id="UP000185783">
    <property type="component" value="Unassembled WGS sequence"/>
</dbReference>